<keyword evidence="3" id="KW-0472">Membrane</keyword>
<evidence type="ECO:0000256" key="3">
    <source>
        <dbReference type="ARBA" id="ARBA00023136"/>
    </source>
</evidence>
<evidence type="ECO:0000313" key="8">
    <source>
        <dbReference type="EMBL" id="WHX50331.1"/>
    </source>
</evidence>
<dbReference type="InterPro" id="IPR006059">
    <property type="entry name" value="SBP"/>
</dbReference>
<evidence type="ECO:0000313" key="9">
    <source>
        <dbReference type="Proteomes" id="UP001177943"/>
    </source>
</evidence>
<evidence type="ECO:0000256" key="1">
    <source>
        <dbReference type="ARBA" id="ARBA00022475"/>
    </source>
</evidence>
<sequence length="441" mass="48966">MKKNSLWIAFMMILALTAILTGCSGSKDTSSGTNAGINEGASNASDSNAAGKDTANKLSGKVTFLTNRTDMIGKEYDDYVKRFNEKYPDITIEFEASQTDYNQQIKVRMASGELPDLMFIPDIPNSDLPKYFAPLDDLELSAEVTFKDFKSYDGKLYGITTGNSTSGIVYNKKAFADAGITELPKTWDEFLAACEKLKQNGVIPLSSNFKDKWPLGNWVYDLPRVIENNKNFPNERLNMEAPFSMDNGYGKAMSLLRTLAEKGYLEKDINSTNWEQSKKDVANGKMGMYFLGNWVINQVIGVGDESDNIGFFPLPFDNSGEIRAGLNPDFFYAVSKDSKNLKAAKAFLTWMLEDSGYEDFAGFISPLEGRESKLTQLAEFQATGVDLQEGLPDDPKVIEISNKAQIDLPAIAQEFVLAKDPQAVLDKWNKAWAKAKKDLGY</sequence>
<name>A0AA95I6J3_9BACL</name>
<dbReference type="AlphaFoldDB" id="A0AA95I6J3"/>
<dbReference type="PANTHER" id="PTHR43649">
    <property type="entry name" value="ARABINOSE-BINDING PROTEIN-RELATED"/>
    <property type="match status" value="1"/>
</dbReference>
<dbReference type="Pfam" id="PF01547">
    <property type="entry name" value="SBP_bac_1"/>
    <property type="match status" value="1"/>
</dbReference>
<gene>
    <name evidence="8" type="ORF">QNH46_06610</name>
</gene>
<protein>
    <submittedName>
        <fullName evidence="8">ABC transporter substrate-binding protein</fullName>
    </submittedName>
</protein>
<feature type="chain" id="PRO_5041647635" evidence="7">
    <location>
        <begin position="21"/>
        <end position="441"/>
    </location>
</feature>
<dbReference type="PROSITE" id="PS51257">
    <property type="entry name" value="PROKAR_LIPOPROTEIN"/>
    <property type="match status" value="1"/>
</dbReference>
<organism evidence="8 9">
    <name type="scientific">Paenibacillus woosongensis</name>
    <dbReference type="NCBI Taxonomy" id="307580"/>
    <lineage>
        <taxon>Bacteria</taxon>
        <taxon>Bacillati</taxon>
        <taxon>Bacillota</taxon>
        <taxon>Bacilli</taxon>
        <taxon>Bacillales</taxon>
        <taxon>Paenibacillaceae</taxon>
        <taxon>Paenibacillus</taxon>
    </lineage>
</organism>
<dbReference type="SUPFAM" id="SSF53850">
    <property type="entry name" value="Periplasmic binding protein-like II"/>
    <property type="match status" value="1"/>
</dbReference>
<evidence type="ECO:0000256" key="4">
    <source>
        <dbReference type="ARBA" id="ARBA00023139"/>
    </source>
</evidence>
<keyword evidence="2 7" id="KW-0732">Signal</keyword>
<reference evidence="8" key="1">
    <citation type="submission" date="2023-05" db="EMBL/GenBank/DDBJ databases">
        <title>Comparative genomics of Bacillaceae isolates and their secondary metabolite potential.</title>
        <authorList>
            <person name="Song L."/>
            <person name="Nielsen L.J."/>
            <person name="Mohite O."/>
            <person name="Xu X."/>
            <person name="Weber T."/>
            <person name="Kovacs A.T."/>
        </authorList>
    </citation>
    <scope>NUCLEOTIDE SEQUENCE</scope>
    <source>
        <strain evidence="8">B2_4</strain>
    </source>
</reference>
<feature type="compositionally biased region" description="Low complexity" evidence="6">
    <location>
        <begin position="41"/>
        <end position="50"/>
    </location>
</feature>
<dbReference type="RefSeq" id="WP_283927412.1">
    <property type="nucleotide sequence ID" value="NZ_CP126084.1"/>
</dbReference>
<evidence type="ECO:0000256" key="2">
    <source>
        <dbReference type="ARBA" id="ARBA00022729"/>
    </source>
</evidence>
<dbReference type="Proteomes" id="UP001177943">
    <property type="component" value="Chromosome"/>
</dbReference>
<dbReference type="EMBL" id="CP126084">
    <property type="protein sequence ID" value="WHX50331.1"/>
    <property type="molecule type" value="Genomic_DNA"/>
</dbReference>
<proteinExistence type="predicted"/>
<keyword evidence="4" id="KW-0564">Palmitate</keyword>
<dbReference type="InterPro" id="IPR050490">
    <property type="entry name" value="Bact_solute-bd_prot1"/>
</dbReference>
<accession>A0AA95I6J3</accession>
<evidence type="ECO:0000256" key="6">
    <source>
        <dbReference type="SAM" id="MobiDB-lite"/>
    </source>
</evidence>
<feature type="signal peptide" evidence="7">
    <location>
        <begin position="1"/>
        <end position="20"/>
    </location>
</feature>
<feature type="region of interest" description="Disordered" evidence="6">
    <location>
        <begin position="30"/>
        <end position="53"/>
    </location>
</feature>
<evidence type="ECO:0000256" key="7">
    <source>
        <dbReference type="SAM" id="SignalP"/>
    </source>
</evidence>
<dbReference type="PANTHER" id="PTHR43649:SF33">
    <property type="entry name" value="POLYGALACTURONAN_RHAMNOGALACTURONAN-BINDING PROTEIN YTCQ"/>
    <property type="match status" value="1"/>
</dbReference>
<dbReference type="Gene3D" id="3.40.190.10">
    <property type="entry name" value="Periplasmic binding protein-like II"/>
    <property type="match status" value="2"/>
</dbReference>
<dbReference type="KEGG" id="pwn:QNH46_06610"/>
<keyword evidence="5" id="KW-0449">Lipoprotein</keyword>
<evidence type="ECO:0000256" key="5">
    <source>
        <dbReference type="ARBA" id="ARBA00023288"/>
    </source>
</evidence>
<keyword evidence="1" id="KW-1003">Cell membrane</keyword>